<comment type="caution">
    <text evidence="7">The sequence shown here is derived from an EMBL/GenBank/DDBJ whole genome shotgun (WGS) entry which is preliminary data.</text>
</comment>
<keyword evidence="8" id="KW-1185">Reference proteome</keyword>
<evidence type="ECO:0000256" key="4">
    <source>
        <dbReference type="ARBA" id="ARBA00023212"/>
    </source>
</evidence>
<keyword evidence="3" id="KW-0963">Cytoplasm</keyword>
<dbReference type="Proteomes" id="UP000022910">
    <property type="component" value="Unassembled WGS sequence"/>
</dbReference>
<keyword evidence="4" id="KW-0206">Cytoskeleton</keyword>
<dbReference type="InterPro" id="IPR027329">
    <property type="entry name" value="TPX2_C"/>
</dbReference>
<feature type="compositionally biased region" description="Basic and acidic residues" evidence="5">
    <location>
        <begin position="416"/>
        <end position="449"/>
    </location>
</feature>
<comment type="subcellular location">
    <subcellularLocation>
        <location evidence="1">Cytoplasm</location>
        <location evidence="1">Cytoskeleton</location>
    </subcellularLocation>
</comment>
<evidence type="ECO:0000259" key="6">
    <source>
        <dbReference type="Pfam" id="PF06886"/>
    </source>
</evidence>
<evidence type="ECO:0000256" key="1">
    <source>
        <dbReference type="ARBA" id="ARBA00004245"/>
    </source>
</evidence>
<dbReference type="OrthoDB" id="2365295at2759"/>
<feature type="compositionally biased region" description="Basic and acidic residues" evidence="5">
    <location>
        <begin position="480"/>
        <end position="495"/>
    </location>
</feature>
<feature type="region of interest" description="Disordered" evidence="5">
    <location>
        <begin position="335"/>
        <end position="354"/>
    </location>
</feature>
<evidence type="ECO:0000256" key="3">
    <source>
        <dbReference type="ARBA" id="ARBA00022490"/>
    </source>
</evidence>
<evidence type="ECO:0000313" key="7">
    <source>
        <dbReference type="EMBL" id="EXX61936.1"/>
    </source>
</evidence>
<feature type="region of interest" description="Disordered" evidence="5">
    <location>
        <begin position="240"/>
        <end position="272"/>
    </location>
</feature>
<evidence type="ECO:0000256" key="5">
    <source>
        <dbReference type="SAM" id="MobiDB-lite"/>
    </source>
</evidence>
<dbReference type="AlphaFoldDB" id="A0A015KQ48"/>
<gene>
    <name evidence="7" type="ORF">RirG_166430</name>
</gene>
<protein>
    <recommendedName>
        <fullName evidence="6">TPX2 C-terminal domain-containing protein</fullName>
    </recommendedName>
</protein>
<comment type="similarity">
    <text evidence="2">Belongs to the TPX2 family.</text>
</comment>
<feature type="domain" description="TPX2 C-terminal" evidence="6">
    <location>
        <begin position="417"/>
        <end position="471"/>
    </location>
</feature>
<accession>A0A015KQ48</accession>
<dbReference type="Pfam" id="PF06886">
    <property type="entry name" value="TPX2"/>
    <property type="match status" value="3"/>
</dbReference>
<reference evidence="7 8" key="1">
    <citation type="submission" date="2014-02" db="EMBL/GenBank/DDBJ databases">
        <title>Single nucleus genome sequencing reveals high similarity among nuclei of an endomycorrhizal fungus.</title>
        <authorList>
            <person name="Lin K."/>
            <person name="Geurts R."/>
            <person name="Zhang Z."/>
            <person name="Limpens E."/>
            <person name="Saunders D.G."/>
            <person name="Mu D."/>
            <person name="Pang E."/>
            <person name="Cao H."/>
            <person name="Cha H."/>
            <person name="Lin T."/>
            <person name="Zhou Q."/>
            <person name="Shang Y."/>
            <person name="Li Y."/>
            <person name="Ivanov S."/>
            <person name="Sharma T."/>
            <person name="Velzen R.V."/>
            <person name="Ruijter N.D."/>
            <person name="Aanen D.K."/>
            <person name="Win J."/>
            <person name="Kamoun S."/>
            <person name="Bisseling T."/>
            <person name="Huang S."/>
        </authorList>
    </citation>
    <scope>NUCLEOTIDE SEQUENCE [LARGE SCALE GENOMIC DNA]</scope>
    <source>
        <strain evidence="8">DAOM197198w</strain>
    </source>
</reference>
<feature type="domain" description="TPX2 C-terminal" evidence="6">
    <location>
        <begin position="481"/>
        <end position="533"/>
    </location>
</feature>
<feature type="domain" description="TPX2 C-terminal" evidence="6">
    <location>
        <begin position="354"/>
        <end position="401"/>
    </location>
</feature>
<name>A0A015KQ48_RHIIW</name>
<dbReference type="GO" id="GO:0005856">
    <property type="term" value="C:cytoskeleton"/>
    <property type="evidence" value="ECO:0007669"/>
    <property type="project" value="UniProtKB-SubCell"/>
</dbReference>
<evidence type="ECO:0000313" key="8">
    <source>
        <dbReference type="Proteomes" id="UP000022910"/>
    </source>
</evidence>
<organism evidence="7 8">
    <name type="scientific">Rhizophagus irregularis (strain DAOM 197198w)</name>
    <name type="common">Glomus intraradices</name>
    <dbReference type="NCBI Taxonomy" id="1432141"/>
    <lineage>
        <taxon>Eukaryota</taxon>
        <taxon>Fungi</taxon>
        <taxon>Fungi incertae sedis</taxon>
        <taxon>Mucoromycota</taxon>
        <taxon>Glomeromycotina</taxon>
        <taxon>Glomeromycetes</taxon>
        <taxon>Glomerales</taxon>
        <taxon>Glomeraceae</taxon>
        <taxon>Rhizophagus</taxon>
    </lineage>
</organism>
<proteinExistence type="inferred from homology"/>
<evidence type="ECO:0000256" key="2">
    <source>
        <dbReference type="ARBA" id="ARBA00005885"/>
    </source>
</evidence>
<feature type="region of interest" description="Disordered" evidence="5">
    <location>
        <begin position="388"/>
        <end position="495"/>
    </location>
</feature>
<dbReference type="STRING" id="1432141.A0A015KQ48"/>
<dbReference type="EMBL" id="JEMT01024949">
    <property type="protein sequence ID" value="EXX61936.1"/>
    <property type="molecule type" value="Genomic_DNA"/>
</dbReference>
<dbReference type="HOGENOM" id="CLU_425867_0_0_1"/>
<sequence>MDATNFNNDKLEVAEKFECNLSRAMSVASRTQTPQNKNYLITKTENKTAEKFECNLSRAMSVASRTQTPQNKNYLITKTENKTAEKFECNLSRAMSVASRTQTPQNKNYLITKTENKTAEKFECNLSRAMSVASRTQTPQNKNYLVTKTENKTAEKFECNLSRVMSVASNTRTPQNKNYLVTKTEKKTAEKFEDNLNRVMSRTQSPQTKNYLAKKSGGGIQKRAFVPTVPKPFKFYTELRASKSRNKENSPKSPLLENPTRFDAKSGKVRSNTLTVPKSPYLRIKDRSKPTTILPTEEREIPKVPKPKLTEPYSPVITKPKTLHAQSLLNFEPEIHRKPECPPPTEPIGFSDNRIEERHIYGEHKRFREKEVEEQRIAKIRKEEPLHAQPLLNFEPEIPRKPECPLPTEPIGFSDTRMEERHISDEHRRFREKETEEQRILKIREEEPFHAQPLLNFEPEIPRKPECPPPTEPIGFSDTMEERHISDEHRRFREKEAEEQRISKIREEEPFHAQPLLNFEPEIPRKPECPPPTEPIGFSDTMEERHISDEHRRFREKEADEQRISKIREEEVRNAINIQPLARPISPMIGEKYMKLLNNYEYSFRDSLFDLDNIDNINDPILHLYQITGVYALTPIYECETTE</sequence>